<sequence>MKQDYQLVQSVDTADIKMWTNGVPVEKDALNQLINTAKMPFIFKHMAVMPDVHLGKGSTIGSVIPTKGAIIPAAVGVDIGCGMIAVRTSLHANDLPDNLFAIRTAIEKAVPHGRTSSRSGNDRGAWYQPPEIVDLHWQQLEGRFKVLTDKYPRLLKTNNYHHLGTLGTGNHFIELCLDEVDNVWVMLHSGSRGVGNAIGTLFIQMAQEDMREHLANLPDRNLAYLKEGTLFYDDYIEAVEWAQDFARHNREIMMERVLAALSSQISKPFSTQQQAVNCHHNYVQKEKHFGEEVLVTRKGAVSAQKGEMGIIPGSMGAKSFIVRGKGNAESFCSCSHGAGRVMSRTAAKKAFSIEDQIRATAHVECRKDEDVIDEIPMAYKDIDAVMKAQSSLVEIVHTLRQVVCVKG</sequence>
<evidence type="ECO:0000256" key="13">
    <source>
        <dbReference type="PIRSR" id="PIRSR601233-1"/>
    </source>
</evidence>
<dbReference type="EC" id="6.5.1.8" evidence="3"/>
<feature type="binding site" evidence="14">
    <location>
        <position position="406"/>
    </location>
    <ligand>
        <name>GMP</name>
        <dbReference type="ChEBI" id="CHEBI:58115"/>
    </ligand>
</feature>
<comment type="caution">
    <text evidence="16">The sequence shown here is derived from an EMBL/GenBank/DDBJ whole genome shotgun (WGS) entry which is preliminary data.</text>
</comment>
<dbReference type="RefSeq" id="WP_064719168.1">
    <property type="nucleotide sequence ID" value="NZ_LXEV01000016.1"/>
</dbReference>
<feature type="binding site" evidence="14">
    <location>
        <begin position="336"/>
        <end position="339"/>
    </location>
    <ligand>
        <name>GMP</name>
        <dbReference type="ChEBI" id="CHEBI:58115"/>
    </ligand>
</feature>
<dbReference type="GO" id="GO:0006396">
    <property type="term" value="P:RNA processing"/>
    <property type="evidence" value="ECO:0007669"/>
    <property type="project" value="InterPro"/>
</dbReference>
<evidence type="ECO:0000256" key="10">
    <source>
        <dbReference type="ARBA" id="ARBA00030221"/>
    </source>
</evidence>
<accession>A0AAJ3HU21</accession>
<evidence type="ECO:0000256" key="11">
    <source>
        <dbReference type="ARBA" id="ARBA00047746"/>
    </source>
</evidence>
<evidence type="ECO:0000313" key="16">
    <source>
        <dbReference type="EMBL" id="OAT48700.1"/>
    </source>
</evidence>
<dbReference type="PANTHER" id="PTHR43749">
    <property type="entry name" value="RNA-SPLICING LIGASE RTCB"/>
    <property type="match status" value="1"/>
</dbReference>
<dbReference type="GO" id="GO:0003909">
    <property type="term" value="F:DNA ligase activity"/>
    <property type="evidence" value="ECO:0007669"/>
    <property type="project" value="TreeGrafter"/>
</dbReference>
<evidence type="ECO:0000256" key="4">
    <source>
        <dbReference type="ARBA" id="ARBA00022598"/>
    </source>
</evidence>
<dbReference type="InterPro" id="IPR001233">
    <property type="entry name" value="RtcB"/>
</dbReference>
<organism evidence="16 17">
    <name type="scientific">Proteus hauseri ATCC 700826</name>
    <dbReference type="NCBI Taxonomy" id="1354271"/>
    <lineage>
        <taxon>Bacteria</taxon>
        <taxon>Pseudomonadati</taxon>
        <taxon>Pseudomonadota</taxon>
        <taxon>Gammaproteobacteria</taxon>
        <taxon>Enterobacterales</taxon>
        <taxon>Morganellaceae</taxon>
        <taxon>Proteus</taxon>
    </lineage>
</organism>
<dbReference type="GO" id="GO:0042245">
    <property type="term" value="P:RNA repair"/>
    <property type="evidence" value="ECO:0007669"/>
    <property type="project" value="UniProtKB-KW"/>
</dbReference>
<evidence type="ECO:0000256" key="15">
    <source>
        <dbReference type="PIRSR" id="PIRSR601233-3"/>
    </source>
</evidence>
<dbReference type="GO" id="GO:0170057">
    <property type="term" value="F:RNA ligase (GTP) activity"/>
    <property type="evidence" value="ECO:0007669"/>
    <property type="project" value="UniProtKB-EC"/>
</dbReference>
<evidence type="ECO:0000256" key="8">
    <source>
        <dbReference type="ARBA" id="ARBA00023134"/>
    </source>
</evidence>
<keyword evidence="5 15" id="KW-0479">Metal-binding</keyword>
<dbReference type="AlphaFoldDB" id="A0AAJ3HU21"/>
<dbReference type="Pfam" id="PF01139">
    <property type="entry name" value="RtcB"/>
    <property type="match status" value="1"/>
</dbReference>
<feature type="binding site" evidence="15">
    <location>
        <position position="188"/>
    </location>
    <ligand>
        <name>Mn(2+)</name>
        <dbReference type="ChEBI" id="CHEBI:29035"/>
        <label>2</label>
    </ligand>
</feature>
<keyword evidence="9 15" id="KW-0464">Manganese</keyword>
<keyword evidence="17" id="KW-1185">Reference proteome</keyword>
<evidence type="ECO:0000313" key="17">
    <source>
        <dbReference type="Proteomes" id="UP000078250"/>
    </source>
</evidence>
<dbReference type="EMBL" id="LXEV01000016">
    <property type="protein sequence ID" value="OAT48700.1"/>
    <property type="molecule type" value="Genomic_DNA"/>
</dbReference>
<evidence type="ECO:0000256" key="12">
    <source>
        <dbReference type="ARBA" id="ARBA00049514"/>
    </source>
</evidence>
<keyword evidence="7" id="KW-0692">RNA repair</keyword>
<protein>
    <recommendedName>
        <fullName evidence="10">3'-phosphate/5'-hydroxy nucleic acid ligase</fullName>
        <ecNumber evidence="3">6.5.1.8</ecNumber>
    </recommendedName>
    <alternativeName>
        <fullName evidence="10">3'-phosphate/5'-hydroxy nucleic acid ligase</fullName>
    </alternativeName>
</protein>
<dbReference type="GO" id="GO:0030145">
    <property type="term" value="F:manganese ion binding"/>
    <property type="evidence" value="ECO:0007669"/>
    <property type="project" value="TreeGrafter"/>
</dbReference>
<feature type="binding site" evidence="14">
    <location>
        <begin position="312"/>
        <end position="315"/>
    </location>
    <ligand>
        <name>GMP</name>
        <dbReference type="ChEBI" id="CHEBI:58115"/>
    </ligand>
</feature>
<evidence type="ECO:0000256" key="7">
    <source>
        <dbReference type="ARBA" id="ARBA00022800"/>
    </source>
</evidence>
<feature type="binding site" evidence="15">
    <location>
        <position position="171"/>
    </location>
    <ligand>
        <name>Mn(2+)</name>
        <dbReference type="ChEBI" id="CHEBI:29035"/>
        <label>1</label>
    </ligand>
</feature>
<name>A0AAJ3HU21_PROHU</name>
<evidence type="ECO:0000256" key="5">
    <source>
        <dbReference type="ARBA" id="ARBA00022723"/>
    </source>
</evidence>
<evidence type="ECO:0000256" key="9">
    <source>
        <dbReference type="ARBA" id="ARBA00023211"/>
    </source>
</evidence>
<dbReference type="GO" id="GO:0006281">
    <property type="term" value="P:DNA repair"/>
    <property type="evidence" value="ECO:0007669"/>
    <property type="project" value="TreeGrafter"/>
</dbReference>
<dbReference type="SUPFAM" id="SSF103365">
    <property type="entry name" value="Hypothetical protein PH1602"/>
    <property type="match status" value="1"/>
</dbReference>
<keyword evidence="4 16" id="KW-0436">Ligase</keyword>
<reference evidence="16 17" key="1">
    <citation type="submission" date="2016-04" db="EMBL/GenBank/DDBJ databases">
        <title>ATOL: Assembling a taxonomically balanced genome-scale reconstruction of the evolutionary history of the Enterobacteriaceae.</title>
        <authorList>
            <person name="Plunkett G.III."/>
            <person name="Neeno-Eckwall E.C."/>
            <person name="Glasner J.D."/>
            <person name="Perna N.T."/>
        </authorList>
    </citation>
    <scope>NUCLEOTIDE SEQUENCE [LARGE SCALE GENOMIC DNA]</scope>
    <source>
        <strain evidence="16 17">ATCC 700826</strain>
    </source>
</reference>
<feature type="binding site" evidence="14">
    <location>
        <begin position="280"/>
        <end position="281"/>
    </location>
    <ligand>
        <name>GMP</name>
        <dbReference type="ChEBI" id="CHEBI:58115"/>
    </ligand>
</feature>
<comment type="similarity">
    <text evidence="1">Belongs to the RtcB family.</text>
</comment>
<feature type="binding site" evidence="14">
    <location>
        <begin position="170"/>
        <end position="174"/>
    </location>
    <ligand>
        <name>GMP</name>
        <dbReference type="ChEBI" id="CHEBI:58115"/>
    </ligand>
</feature>
<dbReference type="InterPro" id="IPR036025">
    <property type="entry name" value="RtcB-like_sf"/>
</dbReference>
<dbReference type="Gene3D" id="3.90.1860.10">
    <property type="entry name" value="tRNA-splicing ligase RtcB"/>
    <property type="match status" value="1"/>
</dbReference>
<comment type="cofactor">
    <cofactor evidence="15">
        <name>Mn(2+)</name>
        <dbReference type="ChEBI" id="CHEBI:29035"/>
    </cofactor>
    <text evidence="15">Binds 2 manganese ions per subunit.</text>
</comment>
<keyword evidence="6 14" id="KW-0547">Nucleotide-binding</keyword>
<proteinExistence type="inferred from homology"/>
<feature type="active site" description="GMP-histidine intermediate" evidence="13">
    <location>
        <position position="336"/>
    </location>
</feature>
<dbReference type="GO" id="GO:0005525">
    <property type="term" value="F:GTP binding"/>
    <property type="evidence" value="ECO:0007669"/>
    <property type="project" value="UniProtKB-KW"/>
</dbReference>
<dbReference type="InterPro" id="IPR052915">
    <property type="entry name" value="RtcB-like"/>
</dbReference>
<gene>
    <name evidence="16" type="ORF">M997_1163</name>
</gene>
<comment type="catalytic activity">
    <reaction evidence="12">
        <text>a 3'-end 2',3'-cyclophospho-ribonucleotide-RNA + a 5'-end dephospho-ribonucleoside-RNA + GTP + H2O = a ribonucleotidyl-ribonucleotide-RNA + GMP + diphosphate + H(+)</text>
        <dbReference type="Rhea" id="RHEA:68080"/>
        <dbReference type="Rhea" id="RHEA-COMP:10464"/>
        <dbReference type="Rhea" id="RHEA-COMP:13936"/>
        <dbReference type="Rhea" id="RHEA-COMP:17355"/>
        <dbReference type="ChEBI" id="CHEBI:15377"/>
        <dbReference type="ChEBI" id="CHEBI:15378"/>
        <dbReference type="ChEBI" id="CHEBI:33019"/>
        <dbReference type="ChEBI" id="CHEBI:37565"/>
        <dbReference type="ChEBI" id="CHEBI:58115"/>
        <dbReference type="ChEBI" id="CHEBI:83064"/>
        <dbReference type="ChEBI" id="CHEBI:138284"/>
        <dbReference type="ChEBI" id="CHEBI:173118"/>
        <dbReference type="EC" id="6.5.1.8"/>
    </reaction>
</comment>
<evidence type="ECO:0000256" key="6">
    <source>
        <dbReference type="ARBA" id="ARBA00022741"/>
    </source>
</evidence>
<dbReference type="PANTHER" id="PTHR43749:SF2">
    <property type="entry name" value="RNA-SPLICING LIGASE RTCB"/>
    <property type="match status" value="1"/>
</dbReference>
<feature type="binding site" evidence="15">
    <location>
        <position position="280"/>
    </location>
    <ligand>
        <name>Mn(2+)</name>
        <dbReference type="ChEBI" id="CHEBI:29035"/>
        <label>2</label>
    </ligand>
</feature>
<comment type="catalytic activity">
    <reaction evidence="11">
        <text>a 3'-end 3'-phospho-ribonucleotide-RNA + a 5'-end dephospho-ribonucleoside-RNA + GTP = a ribonucleotidyl-ribonucleotide-RNA + GMP + diphosphate</text>
        <dbReference type="Rhea" id="RHEA:68076"/>
        <dbReference type="Rhea" id="RHEA-COMP:10463"/>
        <dbReference type="Rhea" id="RHEA-COMP:13936"/>
        <dbReference type="Rhea" id="RHEA-COMP:17355"/>
        <dbReference type="ChEBI" id="CHEBI:33019"/>
        <dbReference type="ChEBI" id="CHEBI:37565"/>
        <dbReference type="ChEBI" id="CHEBI:58115"/>
        <dbReference type="ChEBI" id="CHEBI:83062"/>
        <dbReference type="ChEBI" id="CHEBI:138284"/>
        <dbReference type="ChEBI" id="CHEBI:173118"/>
        <dbReference type="EC" id="6.5.1.8"/>
    </reaction>
</comment>
<dbReference type="Proteomes" id="UP000078250">
    <property type="component" value="Unassembled WGS sequence"/>
</dbReference>
<comment type="subunit">
    <text evidence="2">Monomer.</text>
</comment>
<keyword evidence="8 14" id="KW-0342">GTP-binding</keyword>
<dbReference type="FunFam" id="3.90.1860.10:FF:000002">
    <property type="entry name" value="RNA-splicing ligase RtcB"/>
    <property type="match status" value="1"/>
</dbReference>
<feature type="binding site" evidence="14">
    <location>
        <position position="319"/>
    </location>
    <ligand>
        <name>GMP</name>
        <dbReference type="ChEBI" id="CHEBI:58115"/>
    </ligand>
</feature>
<dbReference type="PROSITE" id="PS01288">
    <property type="entry name" value="UPF0027"/>
    <property type="match status" value="1"/>
</dbReference>
<evidence type="ECO:0000256" key="3">
    <source>
        <dbReference type="ARBA" id="ARBA00012726"/>
    </source>
</evidence>
<evidence type="ECO:0000256" key="14">
    <source>
        <dbReference type="PIRSR" id="PIRSR601233-2"/>
    </source>
</evidence>
<evidence type="ECO:0000256" key="1">
    <source>
        <dbReference type="ARBA" id="ARBA00008071"/>
    </source>
</evidence>
<feature type="binding site" evidence="15">
    <location>
        <position position="78"/>
    </location>
    <ligand>
        <name>Mn(2+)</name>
        <dbReference type="ChEBI" id="CHEBI:29035"/>
        <label>1</label>
    </ligand>
</feature>
<evidence type="ECO:0000256" key="2">
    <source>
        <dbReference type="ARBA" id="ARBA00011245"/>
    </source>
</evidence>